<dbReference type="Pfam" id="PF01535">
    <property type="entry name" value="PPR"/>
    <property type="match status" value="2"/>
</dbReference>
<gene>
    <name evidence="3" type="ORF">RND71_016338</name>
</gene>
<comment type="caution">
    <text evidence="3">The sequence shown here is derived from an EMBL/GenBank/DDBJ whole genome shotgun (WGS) entry which is preliminary data.</text>
</comment>
<proteinExistence type="predicted"/>
<dbReference type="PANTHER" id="PTHR47926:SF359">
    <property type="entry name" value="PENTACOTRIPEPTIDE-REPEAT REGION OF PRORP DOMAIN-CONTAINING PROTEIN"/>
    <property type="match status" value="1"/>
</dbReference>
<dbReference type="InterPro" id="IPR046960">
    <property type="entry name" value="PPR_At4g14850-like_plant"/>
</dbReference>
<keyword evidence="4" id="KW-1185">Reference proteome</keyword>
<protein>
    <recommendedName>
        <fullName evidence="5">Pentatricopeptide repeat-containing protein</fullName>
    </recommendedName>
</protein>
<dbReference type="AlphaFoldDB" id="A0AAE1S7L2"/>
<evidence type="ECO:0000313" key="3">
    <source>
        <dbReference type="EMBL" id="KAK4364980.1"/>
    </source>
</evidence>
<dbReference type="NCBIfam" id="TIGR00756">
    <property type="entry name" value="PPR"/>
    <property type="match status" value="1"/>
</dbReference>
<keyword evidence="1" id="KW-0677">Repeat</keyword>
<organism evidence="3 4">
    <name type="scientific">Anisodus tanguticus</name>
    <dbReference type="NCBI Taxonomy" id="243964"/>
    <lineage>
        <taxon>Eukaryota</taxon>
        <taxon>Viridiplantae</taxon>
        <taxon>Streptophyta</taxon>
        <taxon>Embryophyta</taxon>
        <taxon>Tracheophyta</taxon>
        <taxon>Spermatophyta</taxon>
        <taxon>Magnoliopsida</taxon>
        <taxon>eudicotyledons</taxon>
        <taxon>Gunneridae</taxon>
        <taxon>Pentapetalae</taxon>
        <taxon>asterids</taxon>
        <taxon>lamiids</taxon>
        <taxon>Solanales</taxon>
        <taxon>Solanaceae</taxon>
        <taxon>Solanoideae</taxon>
        <taxon>Hyoscyameae</taxon>
        <taxon>Anisodus</taxon>
    </lineage>
</organism>
<dbReference type="EMBL" id="JAVYJV010000008">
    <property type="protein sequence ID" value="KAK4364980.1"/>
    <property type="molecule type" value="Genomic_DNA"/>
</dbReference>
<evidence type="ECO:0000313" key="4">
    <source>
        <dbReference type="Proteomes" id="UP001291623"/>
    </source>
</evidence>
<dbReference type="PROSITE" id="PS51375">
    <property type="entry name" value="PPR"/>
    <property type="match status" value="1"/>
</dbReference>
<dbReference type="GO" id="GO:0009451">
    <property type="term" value="P:RNA modification"/>
    <property type="evidence" value="ECO:0007669"/>
    <property type="project" value="InterPro"/>
</dbReference>
<dbReference type="PANTHER" id="PTHR47926">
    <property type="entry name" value="PENTATRICOPEPTIDE REPEAT-CONTAINING PROTEIN"/>
    <property type="match status" value="1"/>
</dbReference>
<accession>A0AAE1S7L2</accession>
<reference evidence="3" key="1">
    <citation type="submission" date="2023-12" db="EMBL/GenBank/DDBJ databases">
        <title>Genome assembly of Anisodus tanguticus.</title>
        <authorList>
            <person name="Wang Y.-J."/>
        </authorList>
    </citation>
    <scope>NUCLEOTIDE SEQUENCE</scope>
    <source>
        <strain evidence="3">KB-2021</strain>
        <tissue evidence="3">Leaf</tissue>
    </source>
</reference>
<sequence length="112" mass="12784">MGTPHSKELRIKLAHISDTYIATAILKRYTKCRKISTALNLFDEIPHRDTTSWNIMISGYVNSGKLHSAWVFPILMKEHGLGRHYSLCGKAKESEFRTTTKTVSFLREKGES</sequence>
<dbReference type="InterPro" id="IPR002885">
    <property type="entry name" value="PPR_rpt"/>
</dbReference>
<dbReference type="Proteomes" id="UP001291623">
    <property type="component" value="Unassembled WGS sequence"/>
</dbReference>
<name>A0AAE1S7L2_9SOLA</name>
<evidence type="ECO:0000256" key="1">
    <source>
        <dbReference type="ARBA" id="ARBA00022737"/>
    </source>
</evidence>
<evidence type="ECO:0008006" key="5">
    <source>
        <dbReference type="Google" id="ProtNLM"/>
    </source>
</evidence>
<evidence type="ECO:0000256" key="2">
    <source>
        <dbReference type="PROSITE-ProRule" id="PRU00708"/>
    </source>
</evidence>
<feature type="repeat" description="PPR" evidence="2">
    <location>
        <begin position="49"/>
        <end position="83"/>
    </location>
</feature>
<dbReference type="Gene3D" id="1.25.40.10">
    <property type="entry name" value="Tetratricopeptide repeat domain"/>
    <property type="match status" value="1"/>
</dbReference>
<dbReference type="InterPro" id="IPR011990">
    <property type="entry name" value="TPR-like_helical_dom_sf"/>
</dbReference>
<dbReference type="GO" id="GO:0003723">
    <property type="term" value="F:RNA binding"/>
    <property type="evidence" value="ECO:0007669"/>
    <property type="project" value="InterPro"/>
</dbReference>